<name>A0A915AGS1_PARUN</name>
<accession>A0A915AGS1</accession>
<organism evidence="1 4">
    <name type="scientific">Parascaris univalens</name>
    <name type="common">Nematode worm</name>
    <dbReference type="NCBI Taxonomy" id="6257"/>
    <lineage>
        <taxon>Eukaryota</taxon>
        <taxon>Metazoa</taxon>
        <taxon>Ecdysozoa</taxon>
        <taxon>Nematoda</taxon>
        <taxon>Chromadorea</taxon>
        <taxon>Rhabditida</taxon>
        <taxon>Spirurina</taxon>
        <taxon>Ascaridomorpha</taxon>
        <taxon>Ascaridoidea</taxon>
        <taxon>Ascarididae</taxon>
        <taxon>Parascaris</taxon>
    </lineage>
</organism>
<dbReference type="WBParaSite" id="PgR006_g181_t03">
    <property type="protein sequence ID" value="PgR006_g181_t03"/>
    <property type="gene ID" value="PgR006_g181"/>
</dbReference>
<dbReference type="WBParaSite" id="PgR006_g181_t06">
    <property type="protein sequence ID" value="PgR006_g181_t06"/>
    <property type="gene ID" value="PgR006_g181"/>
</dbReference>
<evidence type="ECO:0000313" key="4">
    <source>
        <dbReference type="WBParaSite" id="PgR006_g181_t06"/>
    </source>
</evidence>
<dbReference type="WBParaSite" id="PgR006_g181_t02">
    <property type="protein sequence ID" value="PgR006_g181_t02"/>
    <property type="gene ID" value="PgR006_g181"/>
</dbReference>
<dbReference type="AlphaFoldDB" id="A0A915AGS1"/>
<reference evidence="2 3" key="1">
    <citation type="submission" date="2022-11" db="UniProtKB">
        <authorList>
            <consortium name="WormBaseParasite"/>
        </authorList>
    </citation>
    <scope>IDENTIFICATION</scope>
</reference>
<evidence type="ECO:0000313" key="1">
    <source>
        <dbReference type="Proteomes" id="UP000887569"/>
    </source>
</evidence>
<dbReference type="Proteomes" id="UP000887569">
    <property type="component" value="Unplaced"/>
</dbReference>
<protein>
    <submittedName>
        <fullName evidence="2 3">Uncharacterized protein</fullName>
    </submittedName>
</protein>
<proteinExistence type="predicted"/>
<keyword evidence="1" id="KW-1185">Reference proteome</keyword>
<dbReference type="WBParaSite" id="PgR006_g181_t05">
    <property type="protein sequence ID" value="PgR006_g181_t05"/>
    <property type="gene ID" value="PgR006_g181"/>
</dbReference>
<evidence type="ECO:0000313" key="2">
    <source>
        <dbReference type="WBParaSite" id="PgR006_g181_t01"/>
    </source>
</evidence>
<sequence>MLNAMEELSEGNENFLGMMQWKKSSKEFKSSEPSSGSFSSLFSSHLIVRALQVLLMSSKLVRSTNITESLNLLLGTFSLTK</sequence>
<dbReference type="WBParaSite" id="PgR006_g181_t01">
    <property type="protein sequence ID" value="PgR006_g181_t01"/>
    <property type="gene ID" value="PgR006_g181"/>
</dbReference>
<evidence type="ECO:0000313" key="3">
    <source>
        <dbReference type="WBParaSite" id="PgR006_g181_t02"/>
    </source>
</evidence>